<dbReference type="Gene3D" id="1.20.1720.10">
    <property type="entry name" value="Multidrug resistance protein D"/>
    <property type="match status" value="1"/>
</dbReference>
<dbReference type="SUPFAM" id="SSF103473">
    <property type="entry name" value="MFS general substrate transporter"/>
    <property type="match status" value="1"/>
</dbReference>
<dbReference type="InterPro" id="IPR036259">
    <property type="entry name" value="MFS_trans_sf"/>
</dbReference>
<reference evidence="2" key="1">
    <citation type="submission" date="2022-11" db="EMBL/GenBank/DDBJ databases">
        <title>Marinomonas sp. nov., isolated from marine algae.</title>
        <authorList>
            <person name="Choi D.G."/>
            <person name="Kim J.M."/>
            <person name="Lee J.K."/>
            <person name="Baek J.H."/>
            <person name="Jeon C.O."/>
        </authorList>
    </citation>
    <scope>NUCLEOTIDE SEQUENCE</scope>
    <source>
        <strain evidence="2">KJ51-3</strain>
    </source>
</reference>
<sequence>MLFMGPMGILGSGFMAGALKNAGNHNGSVTALAGTSRFAMGALGGAVVSILHNGTSIPMLGTIAACGIIAFVCFKATVRYTNKITLTER</sequence>
<dbReference type="Proteomes" id="UP001431181">
    <property type="component" value="Unassembled WGS sequence"/>
</dbReference>
<feature type="transmembrane region" description="Helical" evidence="1">
    <location>
        <begin position="55"/>
        <end position="74"/>
    </location>
</feature>
<proteinExistence type="predicted"/>
<dbReference type="EMBL" id="JAPEUL010000007">
    <property type="protein sequence ID" value="MCW4630005.1"/>
    <property type="molecule type" value="Genomic_DNA"/>
</dbReference>
<evidence type="ECO:0000313" key="2">
    <source>
        <dbReference type="EMBL" id="MCW4630005.1"/>
    </source>
</evidence>
<keyword evidence="3" id="KW-1185">Reference proteome</keyword>
<protein>
    <submittedName>
        <fullName evidence="2">Uncharacterized protein</fullName>
    </submittedName>
</protein>
<accession>A0ABT3KHL4</accession>
<keyword evidence="1" id="KW-0472">Membrane</keyword>
<evidence type="ECO:0000256" key="1">
    <source>
        <dbReference type="SAM" id="Phobius"/>
    </source>
</evidence>
<dbReference type="RefSeq" id="WP_265219301.1">
    <property type="nucleotide sequence ID" value="NZ_JAPEUL010000007.1"/>
</dbReference>
<name>A0ABT3KHL4_9GAMM</name>
<evidence type="ECO:0000313" key="3">
    <source>
        <dbReference type="Proteomes" id="UP001431181"/>
    </source>
</evidence>
<organism evidence="2 3">
    <name type="scientific">Marinomonas rhodophyticola</name>
    <dbReference type="NCBI Taxonomy" id="2992803"/>
    <lineage>
        <taxon>Bacteria</taxon>
        <taxon>Pseudomonadati</taxon>
        <taxon>Pseudomonadota</taxon>
        <taxon>Gammaproteobacteria</taxon>
        <taxon>Oceanospirillales</taxon>
        <taxon>Oceanospirillaceae</taxon>
        <taxon>Marinomonas</taxon>
    </lineage>
</organism>
<keyword evidence="1" id="KW-1133">Transmembrane helix</keyword>
<gene>
    <name evidence="2" type="ORF">ONZ52_14005</name>
</gene>
<comment type="caution">
    <text evidence="2">The sequence shown here is derived from an EMBL/GenBank/DDBJ whole genome shotgun (WGS) entry which is preliminary data.</text>
</comment>
<keyword evidence="1" id="KW-0812">Transmembrane</keyword>